<proteinExistence type="predicted"/>
<gene>
    <name evidence="2" type="ORF">MPSYJ_00910</name>
</gene>
<dbReference type="RefSeq" id="WP_163719752.1">
    <property type="nucleotide sequence ID" value="NZ_AP022574.1"/>
</dbReference>
<dbReference type="KEGG" id="mpsc:MPSYJ_00910"/>
<dbReference type="InterPro" id="IPR011335">
    <property type="entry name" value="Restrct_endonuc-II-like"/>
</dbReference>
<feature type="domain" description="DUF559" evidence="1">
    <location>
        <begin position="209"/>
        <end position="265"/>
    </location>
</feature>
<dbReference type="SUPFAM" id="SSF52980">
    <property type="entry name" value="Restriction endonuclease-like"/>
    <property type="match status" value="1"/>
</dbReference>
<dbReference type="Proteomes" id="UP000466514">
    <property type="component" value="Chromosome"/>
</dbReference>
<dbReference type="Pfam" id="PF04480">
    <property type="entry name" value="DUF559"/>
    <property type="match status" value="1"/>
</dbReference>
<sequence length="280" mass="31576">MEGVFLGTEALASGALTRHQLRTRYRRVLPDVYVPARAELTLRQRAAAAWLWSGRQGVVSGLAASALWGASWVDDDAVIELNWPNHRAPPGVLTRNDTLLDDEIALRGLPVTTPERTAFDLARQGSEVQAVARLDALARATHFKGDDVRRLAQRHPHVRHLRRVDRVLGWVDAGAESPQESRVRMMLVRAGYPRPATQIPVLAPDGYPRYYLDMGWEALNVAVEYDGQHHREDDKTYRKDIIRLEYLASVGWTVVRVVKDDRQAEILQRVQRAVIARGGF</sequence>
<dbReference type="InterPro" id="IPR007569">
    <property type="entry name" value="DUF559"/>
</dbReference>
<evidence type="ECO:0000313" key="3">
    <source>
        <dbReference type="Proteomes" id="UP000466514"/>
    </source>
</evidence>
<reference evidence="2 3" key="1">
    <citation type="journal article" date="2019" name="Emerg. Microbes Infect.">
        <title>Comprehensive subspecies identification of 175 nontuberculous mycobacteria species based on 7547 genomic profiles.</title>
        <authorList>
            <person name="Matsumoto Y."/>
            <person name="Kinjo T."/>
            <person name="Motooka D."/>
            <person name="Nabeya D."/>
            <person name="Jung N."/>
            <person name="Uechi K."/>
            <person name="Horii T."/>
            <person name="Iida T."/>
            <person name="Fujita J."/>
            <person name="Nakamura S."/>
        </authorList>
    </citation>
    <scope>NUCLEOTIDE SEQUENCE [LARGE SCALE GENOMIC DNA]</scope>
    <source>
        <strain evidence="2 3">JCM 13323</strain>
    </source>
</reference>
<accession>A0A7I7M3R9</accession>
<dbReference type="AlphaFoldDB" id="A0A7I7M3R9"/>
<keyword evidence="3" id="KW-1185">Reference proteome</keyword>
<evidence type="ECO:0000313" key="2">
    <source>
        <dbReference type="EMBL" id="BBX66630.1"/>
    </source>
</evidence>
<dbReference type="Gene3D" id="3.40.960.10">
    <property type="entry name" value="VSR Endonuclease"/>
    <property type="match status" value="1"/>
</dbReference>
<evidence type="ECO:0000259" key="1">
    <source>
        <dbReference type="Pfam" id="PF04480"/>
    </source>
</evidence>
<dbReference type="EMBL" id="AP022574">
    <property type="protein sequence ID" value="BBX66630.1"/>
    <property type="molecule type" value="Genomic_DNA"/>
</dbReference>
<organism evidence="2 3">
    <name type="scientific">Mycolicibacterium psychrotolerans</name>
    <dbReference type="NCBI Taxonomy" id="216929"/>
    <lineage>
        <taxon>Bacteria</taxon>
        <taxon>Bacillati</taxon>
        <taxon>Actinomycetota</taxon>
        <taxon>Actinomycetes</taxon>
        <taxon>Mycobacteriales</taxon>
        <taxon>Mycobacteriaceae</taxon>
        <taxon>Mycolicibacterium</taxon>
    </lineage>
</organism>
<name>A0A7I7M3R9_9MYCO</name>
<protein>
    <recommendedName>
        <fullName evidence="1">DUF559 domain-containing protein</fullName>
    </recommendedName>
</protein>